<sequence length="87" mass="10100">MCLIEDAATVFRPFNSIRSTISRTVITYNWKFGSYGYRLRVNSQNQMVFALMQMVNIIIADTNNNRVQVFDRMGRFKLHLVEDTSSG</sequence>
<evidence type="ECO:0000256" key="1">
    <source>
        <dbReference type="ARBA" id="ARBA00022737"/>
    </source>
</evidence>
<evidence type="ECO:0000313" key="2">
    <source>
        <dbReference type="EMBL" id="JAS02556.1"/>
    </source>
</evidence>
<protein>
    <submittedName>
        <fullName evidence="2">Brain tumor protein</fullName>
    </submittedName>
</protein>
<dbReference type="EMBL" id="GEMB01000574">
    <property type="protein sequence ID" value="JAS02556.1"/>
    <property type="molecule type" value="Transcribed_RNA"/>
</dbReference>
<organism evidence="2">
    <name type="scientific">Triatoma infestans</name>
    <name type="common">Assassin bug</name>
    <dbReference type="NCBI Taxonomy" id="30076"/>
    <lineage>
        <taxon>Eukaryota</taxon>
        <taxon>Metazoa</taxon>
        <taxon>Ecdysozoa</taxon>
        <taxon>Arthropoda</taxon>
        <taxon>Hexapoda</taxon>
        <taxon>Insecta</taxon>
        <taxon>Pterygota</taxon>
        <taxon>Neoptera</taxon>
        <taxon>Paraneoptera</taxon>
        <taxon>Hemiptera</taxon>
        <taxon>Heteroptera</taxon>
        <taxon>Panheteroptera</taxon>
        <taxon>Cimicomorpha</taxon>
        <taxon>Reduviidae</taxon>
        <taxon>Triatominae</taxon>
        <taxon>Triatoma</taxon>
    </lineage>
</organism>
<keyword evidence="1" id="KW-0677">Repeat</keyword>
<dbReference type="AlphaFoldDB" id="A0A161MK37"/>
<dbReference type="InterPro" id="IPR001258">
    <property type="entry name" value="NHL_repeat"/>
</dbReference>
<dbReference type="Gene3D" id="2.120.10.30">
    <property type="entry name" value="TolB, C-terminal domain"/>
    <property type="match status" value="1"/>
</dbReference>
<name>A0A161MK37_TRIIF</name>
<reference evidence="2" key="2">
    <citation type="journal article" date="2017" name="J. Med. Entomol.">
        <title>Transcriptome Analysis of the Triatoma infestans (Hemiptera: Reduviidae) Integument.</title>
        <authorList>
            <person name="Calderon-Fernandez G.M."/>
            <person name="Moriconi D.E."/>
            <person name="Dulbecco A.B."/>
            <person name="Juarez M.P."/>
        </authorList>
    </citation>
    <scope>NUCLEOTIDE SEQUENCE</scope>
    <source>
        <strain evidence="2">Int1</strain>
        <tissue evidence="2">Integument</tissue>
    </source>
</reference>
<reference evidence="2" key="1">
    <citation type="submission" date="2016-04" db="EMBL/GenBank/DDBJ databases">
        <authorList>
            <person name="Calderon-Fernandez G.M.Sr."/>
        </authorList>
    </citation>
    <scope>NUCLEOTIDE SEQUENCE</scope>
    <source>
        <strain evidence="2">Int1</strain>
        <tissue evidence="2">Integument</tissue>
    </source>
</reference>
<accession>A0A161MK37</accession>
<dbReference type="Pfam" id="PF01436">
    <property type="entry name" value="NHL"/>
    <property type="match status" value="1"/>
</dbReference>
<dbReference type="InterPro" id="IPR011042">
    <property type="entry name" value="6-blade_b-propeller_TolB-like"/>
</dbReference>
<proteinExistence type="predicted"/>